<evidence type="ECO:0000313" key="2">
    <source>
        <dbReference type="Proteomes" id="UP001230426"/>
    </source>
</evidence>
<dbReference type="Proteomes" id="UP001230426">
    <property type="component" value="Unassembled WGS sequence"/>
</dbReference>
<name>A0ABT9RHS3_9ACTN</name>
<sequence>MGWWLRGSGAPVTVVAGGGAFQGAWVIVSAGVSQWRIAGLAVAPRRALAG</sequence>
<dbReference type="RefSeq" id="WP_306871228.1">
    <property type="nucleotide sequence ID" value="NZ_JAUSRB010000002.1"/>
</dbReference>
<comment type="caution">
    <text evidence="1">The sequence shown here is derived from an EMBL/GenBank/DDBJ whole genome shotgun (WGS) entry which is preliminary data.</text>
</comment>
<keyword evidence="2" id="KW-1185">Reference proteome</keyword>
<accession>A0ABT9RHS3</accession>
<reference evidence="1 2" key="1">
    <citation type="submission" date="2023-07" db="EMBL/GenBank/DDBJ databases">
        <title>Sequencing the genomes of 1000 actinobacteria strains.</title>
        <authorList>
            <person name="Klenk H.-P."/>
        </authorList>
    </citation>
    <scope>NUCLEOTIDE SEQUENCE [LARGE SCALE GENOMIC DNA]</scope>
    <source>
        <strain evidence="1 2">DSM 44109</strain>
    </source>
</reference>
<dbReference type="EMBL" id="JAUSRB010000002">
    <property type="protein sequence ID" value="MDP9868401.1"/>
    <property type="molecule type" value="Genomic_DNA"/>
</dbReference>
<protein>
    <submittedName>
        <fullName evidence="1">Uncharacterized protein</fullName>
    </submittedName>
</protein>
<proteinExistence type="predicted"/>
<gene>
    <name evidence="1" type="ORF">J2S55_007667</name>
</gene>
<organism evidence="1 2">
    <name type="scientific">Streptosporangium brasiliense</name>
    <dbReference type="NCBI Taxonomy" id="47480"/>
    <lineage>
        <taxon>Bacteria</taxon>
        <taxon>Bacillati</taxon>
        <taxon>Actinomycetota</taxon>
        <taxon>Actinomycetes</taxon>
        <taxon>Streptosporangiales</taxon>
        <taxon>Streptosporangiaceae</taxon>
        <taxon>Streptosporangium</taxon>
    </lineage>
</organism>
<evidence type="ECO:0000313" key="1">
    <source>
        <dbReference type="EMBL" id="MDP9868401.1"/>
    </source>
</evidence>